<dbReference type="KEGG" id="mcha:111022115"/>
<protein>
    <submittedName>
        <fullName evidence="4 5">Ubiquitin-like isoform X1</fullName>
    </submittedName>
</protein>
<dbReference type="GO" id="GO:0003729">
    <property type="term" value="F:mRNA binding"/>
    <property type="evidence" value="ECO:0007669"/>
    <property type="project" value="UniProtKB-ARBA"/>
</dbReference>
<evidence type="ECO:0000259" key="2">
    <source>
        <dbReference type="PROSITE" id="PS50053"/>
    </source>
</evidence>
<accession>A0A6J1DL46</accession>
<evidence type="ECO:0000256" key="1">
    <source>
        <dbReference type="ARBA" id="ARBA00022499"/>
    </source>
</evidence>
<dbReference type="Gene3D" id="3.10.20.90">
    <property type="entry name" value="Phosphatidylinositol 3-kinase Catalytic Subunit, Chain A, domain 1"/>
    <property type="match status" value="1"/>
</dbReference>
<dbReference type="Pfam" id="PF00240">
    <property type="entry name" value="ubiquitin"/>
    <property type="match status" value="1"/>
</dbReference>
<dbReference type="Proteomes" id="UP000504603">
    <property type="component" value="Unplaced"/>
</dbReference>
<sequence>MKQRDGSSGSISIGAVIKAVQALPDMDEDLILDACDFFQNPQNGEIFMALDRKLRKRWLLRNLPRSGQMQINVKMLTGKTLCFEILASNTIDVVKAKIEAMEGYPPDQQRLIYGGRQLEDGRTLAEYNIRSGSTLHMVTRLCGC</sequence>
<feature type="domain" description="Ubiquitin-like" evidence="2">
    <location>
        <begin position="69"/>
        <end position="144"/>
    </location>
</feature>
<dbReference type="OrthoDB" id="1043111at2759"/>
<dbReference type="InterPro" id="IPR000626">
    <property type="entry name" value="Ubiquitin-like_dom"/>
</dbReference>
<dbReference type="InterPro" id="IPR019956">
    <property type="entry name" value="Ubiquitin_dom"/>
</dbReference>
<organism evidence="3 4">
    <name type="scientific">Momordica charantia</name>
    <name type="common">Bitter gourd</name>
    <name type="synonym">Balsam pear</name>
    <dbReference type="NCBI Taxonomy" id="3673"/>
    <lineage>
        <taxon>Eukaryota</taxon>
        <taxon>Viridiplantae</taxon>
        <taxon>Streptophyta</taxon>
        <taxon>Embryophyta</taxon>
        <taxon>Tracheophyta</taxon>
        <taxon>Spermatophyta</taxon>
        <taxon>Magnoliopsida</taxon>
        <taxon>eudicotyledons</taxon>
        <taxon>Gunneridae</taxon>
        <taxon>Pentapetalae</taxon>
        <taxon>rosids</taxon>
        <taxon>fabids</taxon>
        <taxon>Cucurbitales</taxon>
        <taxon>Cucurbitaceae</taxon>
        <taxon>Momordiceae</taxon>
        <taxon>Momordica</taxon>
    </lineage>
</organism>
<dbReference type="SMART" id="SM00213">
    <property type="entry name" value="UBQ"/>
    <property type="match status" value="1"/>
</dbReference>
<name>A0A6J1DL46_MOMCH</name>
<dbReference type="RefSeq" id="XP_022154971.1">
    <property type="nucleotide sequence ID" value="XM_022299279.1"/>
</dbReference>
<dbReference type="FunFam" id="3.10.20.90:FF:000211">
    <property type="entry name" value="Polyubiquitin 9"/>
    <property type="match status" value="1"/>
</dbReference>
<keyword evidence="1" id="KW-1017">Isopeptide bond</keyword>
<evidence type="ECO:0000313" key="4">
    <source>
        <dbReference type="RefSeq" id="XP_022154970.1"/>
    </source>
</evidence>
<keyword evidence="3" id="KW-1185">Reference proteome</keyword>
<dbReference type="InterPro" id="IPR050158">
    <property type="entry name" value="Ubiquitin_ubiquitin-like"/>
</dbReference>
<dbReference type="SUPFAM" id="SSF54236">
    <property type="entry name" value="Ubiquitin-like"/>
    <property type="match status" value="1"/>
</dbReference>
<reference evidence="4 5" key="1">
    <citation type="submission" date="2025-04" db="UniProtKB">
        <authorList>
            <consortium name="RefSeq"/>
        </authorList>
    </citation>
    <scope>IDENTIFICATION</scope>
    <source>
        <strain evidence="4 5">OHB3-1</strain>
    </source>
</reference>
<dbReference type="PROSITE" id="PS50053">
    <property type="entry name" value="UBIQUITIN_2"/>
    <property type="match status" value="1"/>
</dbReference>
<evidence type="ECO:0000313" key="3">
    <source>
        <dbReference type="Proteomes" id="UP000504603"/>
    </source>
</evidence>
<proteinExistence type="predicted"/>
<gene>
    <name evidence="4 5" type="primary">LOC111022115</name>
</gene>
<dbReference type="RefSeq" id="XP_022154970.1">
    <property type="nucleotide sequence ID" value="XM_022299278.1"/>
</dbReference>
<dbReference type="PANTHER" id="PTHR10666">
    <property type="entry name" value="UBIQUITIN"/>
    <property type="match status" value="1"/>
</dbReference>
<dbReference type="PRINTS" id="PR00348">
    <property type="entry name" value="UBIQUITIN"/>
</dbReference>
<dbReference type="InterPro" id="IPR029071">
    <property type="entry name" value="Ubiquitin-like_domsf"/>
</dbReference>
<dbReference type="GeneID" id="111022115"/>
<dbReference type="AlphaFoldDB" id="A0A6J1DL46"/>
<evidence type="ECO:0000313" key="5">
    <source>
        <dbReference type="RefSeq" id="XP_022154971.1"/>
    </source>
</evidence>